<feature type="transmembrane region" description="Helical" evidence="5">
    <location>
        <begin position="420"/>
        <end position="441"/>
    </location>
</feature>
<feature type="chain" id="PRO_5002078334" evidence="6">
    <location>
        <begin position="20"/>
        <end position="486"/>
    </location>
</feature>
<evidence type="ECO:0000256" key="5">
    <source>
        <dbReference type="SAM" id="Phobius"/>
    </source>
</evidence>
<evidence type="ECO:0000313" key="7">
    <source>
        <dbReference type="EMBL" id="KHN83516.1"/>
    </source>
</evidence>
<keyword evidence="5" id="KW-0472">Membrane</keyword>
<evidence type="ECO:0000256" key="1">
    <source>
        <dbReference type="ARBA" id="ARBA00022614"/>
    </source>
</evidence>
<dbReference type="OrthoDB" id="676979at2759"/>
<proteinExistence type="predicted"/>
<keyword evidence="3" id="KW-0677">Repeat</keyword>
<dbReference type="AlphaFoldDB" id="A0A0B2VJ44"/>
<dbReference type="InterPro" id="IPR026906">
    <property type="entry name" value="LRR_5"/>
</dbReference>
<sequence length="486" mass="55422">MRLFVALFVLTVSTIKIHSKSASTQSDRFEICTPDTPCSCEGEDGQVNCDNVFWTEDEEAESIYQPLRTTNLVIKKKDFKAQIAYFRNNDIPRLVEGQILPGHESTLKELDFSFNRIYDLQNSVFKEMSNLRILRLGHNKLRRLRSESFKGGPNWKLHQLYVEYNDLTELPASLFEEMPNLEKLVLDGNRKLRLTRELFGSNLSNLKILSLDNCSLSQLDEDLFDDLTSLEQLSIRENPLTEVPKALCDIPSLVSLDMSFTYVTELQGFTFAKNKNLKTLILDNLKYLYAIHDCAFCGLDALEEVLISNATQLYMVHTSAFGWNHSDMTIPKLISFNVEFANLTALSSNLLDTSKLETLKLGGNRWNCICDMAWVIDADIDLNQGSKTPICSEPEALNGRLLNSLSVQDICPGRLRISRLVLSLFVIVSASVIVILLYYVVTNYRIRNVFYRPDMPHIGYSNLNRAEEEERKKKSMVPPQCPPEEV</sequence>
<feature type="region of interest" description="Disordered" evidence="4">
    <location>
        <begin position="467"/>
        <end position="486"/>
    </location>
</feature>
<dbReference type="STRING" id="6265.A0A0B2VJ44"/>
<evidence type="ECO:0000256" key="6">
    <source>
        <dbReference type="SAM" id="SignalP"/>
    </source>
</evidence>
<reference evidence="7 8" key="1">
    <citation type="submission" date="2014-11" db="EMBL/GenBank/DDBJ databases">
        <title>Genetic blueprint of the zoonotic pathogen Toxocara canis.</title>
        <authorList>
            <person name="Zhu X.-Q."/>
            <person name="Korhonen P.K."/>
            <person name="Cai H."/>
            <person name="Young N.D."/>
            <person name="Nejsum P."/>
            <person name="von Samson-Himmelstjerna G."/>
            <person name="Boag P.R."/>
            <person name="Tan P."/>
            <person name="Li Q."/>
            <person name="Min J."/>
            <person name="Yang Y."/>
            <person name="Wang X."/>
            <person name="Fang X."/>
            <person name="Hall R.S."/>
            <person name="Hofmann A."/>
            <person name="Sternberg P.W."/>
            <person name="Jex A.R."/>
            <person name="Gasser R.B."/>
        </authorList>
    </citation>
    <scope>NUCLEOTIDE SEQUENCE [LARGE SCALE GENOMIC DNA]</scope>
    <source>
        <strain evidence="7">PN_DK_2014</strain>
    </source>
</reference>
<evidence type="ECO:0000313" key="8">
    <source>
        <dbReference type="Proteomes" id="UP000031036"/>
    </source>
</evidence>
<name>A0A0B2VJ44_TOXCA</name>
<organism evidence="7 8">
    <name type="scientific">Toxocara canis</name>
    <name type="common">Canine roundworm</name>
    <dbReference type="NCBI Taxonomy" id="6265"/>
    <lineage>
        <taxon>Eukaryota</taxon>
        <taxon>Metazoa</taxon>
        <taxon>Ecdysozoa</taxon>
        <taxon>Nematoda</taxon>
        <taxon>Chromadorea</taxon>
        <taxon>Rhabditida</taxon>
        <taxon>Spirurina</taxon>
        <taxon>Ascaridomorpha</taxon>
        <taxon>Ascaridoidea</taxon>
        <taxon>Toxocaridae</taxon>
        <taxon>Toxocara</taxon>
    </lineage>
</organism>
<dbReference type="InterPro" id="IPR001611">
    <property type="entry name" value="Leu-rich_rpt"/>
</dbReference>
<keyword evidence="5" id="KW-0812">Transmembrane</keyword>
<dbReference type="PANTHER" id="PTHR24373">
    <property type="entry name" value="SLIT RELATED LEUCINE-RICH REPEAT NEURONAL PROTEIN"/>
    <property type="match status" value="1"/>
</dbReference>
<evidence type="ECO:0000256" key="2">
    <source>
        <dbReference type="ARBA" id="ARBA00022729"/>
    </source>
</evidence>
<accession>A0A0B2VJ44</accession>
<dbReference type="InterPro" id="IPR050328">
    <property type="entry name" value="Dev_Immune_Receptor"/>
</dbReference>
<keyword evidence="5" id="KW-1133">Transmembrane helix</keyword>
<keyword evidence="1" id="KW-0433">Leucine-rich repeat</keyword>
<feature type="signal peptide" evidence="6">
    <location>
        <begin position="1"/>
        <end position="19"/>
    </location>
</feature>
<dbReference type="Gene3D" id="3.80.10.10">
    <property type="entry name" value="Ribonuclease Inhibitor"/>
    <property type="match status" value="2"/>
</dbReference>
<gene>
    <name evidence="7" type="primary">LRRN2</name>
    <name evidence="7" type="ORF">Tcan_15712</name>
</gene>
<dbReference type="PANTHER" id="PTHR24373:SF275">
    <property type="entry name" value="TIR DOMAIN-CONTAINING PROTEIN"/>
    <property type="match status" value="1"/>
</dbReference>
<protein>
    <submittedName>
        <fullName evidence="7">Leucine-rich repeat neuronal protein 2</fullName>
    </submittedName>
</protein>
<dbReference type="SMART" id="SM00369">
    <property type="entry name" value="LRR_TYP"/>
    <property type="match status" value="6"/>
</dbReference>
<keyword evidence="8" id="KW-1185">Reference proteome</keyword>
<evidence type="ECO:0000256" key="4">
    <source>
        <dbReference type="SAM" id="MobiDB-lite"/>
    </source>
</evidence>
<dbReference type="Pfam" id="PF13306">
    <property type="entry name" value="LRR_5"/>
    <property type="match status" value="1"/>
</dbReference>
<dbReference type="InterPro" id="IPR032675">
    <property type="entry name" value="LRR_dom_sf"/>
</dbReference>
<keyword evidence="2 6" id="KW-0732">Signal</keyword>
<dbReference type="Pfam" id="PF13855">
    <property type="entry name" value="LRR_8"/>
    <property type="match status" value="2"/>
</dbReference>
<comment type="caution">
    <text evidence="7">The sequence shown here is derived from an EMBL/GenBank/DDBJ whole genome shotgun (WGS) entry which is preliminary data.</text>
</comment>
<dbReference type="SUPFAM" id="SSF52058">
    <property type="entry name" value="L domain-like"/>
    <property type="match status" value="1"/>
</dbReference>
<evidence type="ECO:0000256" key="3">
    <source>
        <dbReference type="ARBA" id="ARBA00022737"/>
    </source>
</evidence>
<dbReference type="EMBL" id="JPKZ01001181">
    <property type="protein sequence ID" value="KHN83516.1"/>
    <property type="molecule type" value="Genomic_DNA"/>
</dbReference>
<dbReference type="Proteomes" id="UP000031036">
    <property type="component" value="Unassembled WGS sequence"/>
</dbReference>
<dbReference type="InterPro" id="IPR003591">
    <property type="entry name" value="Leu-rich_rpt_typical-subtyp"/>
</dbReference>
<dbReference type="OMA" id="ELCHCDM"/>
<dbReference type="PROSITE" id="PS51450">
    <property type="entry name" value="LRR"/>
    <property type="match status" value="1"/>
</dbReference>